<keyword evidence="2" id="KW-1185">Reference proteome</keyword>
<evidence type="ECO:0000313" key="2">
    <source>
        <dbReference type="Proteomes" id="UP000008744"/>
    </source>
</evidence>
<evidence type="ECO:0000313" key="1">
    <source>
        <dbReference type="EMBL" id="EDW25404.1"/>
    </source>
</evidence>
<dbReference type="EMBL" id="CH479189">
    <property type="protein sequence ID" value="EDW25404.1"/>
    <property type="molecule type" value="Genomic_DNA"/>
</dbReference>
<dbReference type="Proteomes" id="UP000008744">
    <property type="component" value="Unassembled WGS sequence"/>
</dbReference>
<organism evidence="2">
    <name type="scientific">Drosophila persimilis</name>
    <name type="common">Fruit fly</name>
    <dbReference type="NCBI Taxonomy" id="7234"/>
    <lineage>
        <taxon>Eukaryota</taxon>
        <taxon>Metazoa</taxon>
        <taxon>Ecdysozoa</taxon>
        <taxon>Arthropoda</taxon>
        <taxon>Hexapoda</taxon>
        <taxon>Insecta</taxon>
        <taxon>Pterygota</taxon>
        <taxon>Neoptera</taxon>
        <taxon>Endopterygota</taxon>
        <taxon>Diptera</taxon>
        <taxon>Brachycera</taxon>
        <taxon>Muscomorpha</taxon>
        <taxon>Ephydroidea</taxon>
        <taxon>Drosophilidae</taxon>
        <taxon>Drosophila</taxon>
        <taxon>Sophophora</taxon>
    </lineage>
</organism>
<name>B4GSP5_DROPE</name>
<sequence>MAEEEPPFKIGCIKFEAEDDSTEERIINVLKVMELENLDSIIATTELSELMSLISTPFLNHEK</sequence>
<dbReference type="HOGENOM" id="CLU_2888101_0_0_1"/>
<proteinExistence type="predicted"/>
<accession>B4GSP5</accession>
<reference evidence="1 2" key="1">
    <citation type="journal article" date="2007" name="Nature">
        <title>Evolution of genes and genomes on the Drosophila phylogeny.</title>
        <authorList>
            <consortium name="Drosophila 12 Genomes Consortium"/>
            <person name="Clark A.G."/>
            <person name="Eisen M.B."/>
            <person name="Smith D.R."/>
            <person name="Bergman C.M."/>
            <person name="Oliver B."/>
            <person name="Markow T.A."/>
            <person name="Kaufman T.C."/>
            <person name="Kellis M."/>
            <person name="Gelbart W."/>
            <person name="Iyer V.N."/>
            <person name="Pollard D.A."/>
            <person name="Sackton T.B."/>
            <person name="Larracuente A.M."/>
            <person name="Singh N.D."/>
            <person name="Abad J.P."/>
            <person name="Abt D.N."/>
            <person name="Adryan B."/>
            <person name="Aguade M."/>
            <person name="Akashi H."/>
            <person name="Anderson W.W."/>
            <person name="Aquadro C.F."/>
            <person name="Ardell D.H."/>
            <person name="Arguello R."/>
            <person name="Artieri C.G."/>
            <person name="Barbash D.A."/>
            <person name="Barker D."/>
            <person name="Barsanti P."/>
            <person name="Batterham P."/>
            <person name="Batzoglou S."/>
            <person name="Begun D."/>
            <person name="Bhutkar A."/>
            <person name="Blanco E."/>
            <person name="Bosak S.A."/>
            <person name="Bradley R.K."/>
            <person name="Brand A.D."/>
            <person name="Brent M.R."/>
            <person name="Brooks A.N."/>
            <person name="Brown R.H."/>
            <person name="Butlin R.K."/>
            <person name="Caggese C."/>
            <person name="Calvi B.R."/>
            <person name="Bernardo de Carvalho A."/>
            <person name="Caspi A."/>
            <person name="Castrezana S."/>
            <person name="Celniker S.E."/>
            <person name="Chang J.L."/>
            <person name="Chapple C."/>
            <person name="Chatterji S."/>
            <person name="Chinwalla A."/>
            <person name="Civetta A."/>
            <person name="Clifton S.W."/>
            <person name="Comeron J.M."/>
            <person name="Costello J.C."/>
            <person name="Coyne J.A."/>
            <person name="Daub J."/>
            <person name="David R.G."/>
            <person name="Delcher A.L."/>
            <person name="Delehaunty K."/>
            <person name="Do C.B."/>
            <person name="Ebling H."/>
            <person name="Edwards K."/>
            <person name="Eickbush T."/>
            <person name="Evans J.D."/>
            <person name="Filipski A."/>
            <person name="Findeiss S."/>
            <person name="Freyhult E."/>
            <person name="Fulton L."/>
            <person name="Fulton R."/>
            <person name="Garcia A.C."/>
            <person name="Gardiner A."/>
            <person name="Garfield D.A."/>
            <person name="Garvin B.E."/>
            <person name="Gibson G."/>
            <person name="Gilbert D."/>
            <person name="Gnerre S."/>
            <person name="Godfrey J."/>
            <person name="Good R."/>
            <person name="Gotea V."/>
            <person name="Gravely B."/>
            <person name="Greenberg A.J."/>
            <person name="Griffiths-Jones S."/>
            <person name="Gross S."/>
            <person name="Guigo R."/>
            <person name="Gustafson E.A."/>
            <person name="Haerty W."/>
            <person name="Hahn M.W."/>
            <person name="Halligan D.L."/>
            <person name="Halpern A.L."/>
            <person name="Halter G.M."/>
            <person name="Han M.V."/>
            <person name="Heger A."/>
            <person name="Hillier L."/>
            <person name="Hinrichs A.S."/>
            <person name="Holmes I."/>
            <person name="Hoskins R.A."/>
            <person name="Hubisz M.J."/>
            <person name="Hultmark D."/>
            <person name="Huntley M.A."/>
            <person name="Jaffe D.B."/>
            <person name="Jagadeeshan S."/>
            <person name="Jeck W.R."/>
            <person name="Johnson J."/>
            <person name="Jones C.D."/>
            <person name="Jordan W.C."/>
            <person name="Karpen G.H."/>
            <person name="Kataoka E."/>
            <person name="Keightley P.D."/>
            <person name="Kheradpour P."/>
            <person name="Kirkness E.F."/>
            <person name="Koerich L.B."/>
            <person name="Kristiansen K."/>
            <person name="Kudrna D."/>
            <person name="Kulathinal R.J."/>
            <person name="Kumar S."/>
            <person name="Kwok R."/>
            <person name="Lander E."/>
            <person name="Langley C.H."/>
            <person name="Lapoint R."/>
            <person name="Lazzaro B.P."/>
            <person name="Lee S.J."/>
            <person name="Levesque L."/>
            <person name="Li R."/>
            <person name="Lin C.F."/>
            <person name="Lin M.F."/>
            <person name="Lindblad-Toh K."/>
            <person name="Llopart A."/>
            <person name="Long M."/>
            <person name="Low L."/>
            <person name="Lozovsky E."/>
            <person name="Lu J."/>
            <person name="Luo M."/>
            <person name="Machado C.A."/>
            <person name="Makalowski W."/>
            <person name="Marzo M."/>
            <person name="Matsuda M."/>
            <person name="Matzkin L."/>
            <person name="McAllister B."/>
            <person name="McBride C.S."/>
            <person name="McKernan B."/>
            <person name="McKernan K."/>
            <person name="Mendez-Lago M."/>
            <person name="Minx P."/>
            <person name="Mollenhauer M.U."/>
            <person name="Montooth K."/>
            <person name="Mount S.M."/>
            <person name="Mu X."/>
            <person name="Myers E."/>
            <person name="Negre B."/>
            <person name="Newfeld S."/>
            <person name="Nielsen R."/>
            <person name="Noor M.A."/>
            <person name="O'Grady P."/>
            <person name="Pachter L."/>
            <person name="Papaceit M."/>
            <person name="Parisi M.J."/>
            <person name="Parisi M."/>
            <person name="Parts L."/>
            <person name="Pedersen J.S."/>
            <person name="Pesole G."/>
            <person name="Phillippy A.M."/>
            <person name="Ponting C.P."/>
            <person name="Pop M."/>
            <person name="Porcelli D."/>
            <person name="Powell J.R."/>
            <person name="Prohaska S."/>
            <person name="Pruitt K."/>
            <person name="Puig M."/>
            <person name="Quesneville H."/>
            <person name="Ram K.R."/>
            <person name="Rand D."/>
            <person name="Rasmussen M.D."/>
            <person name="Reed L.K."/>
            <person name="Reenan R."/>
            <person name="Reily A."/>
            <person name="Remington K.A."/>
            <person name="Rieger T.T."/>
            <person name="Ritchie M.G."/>
            <person name="Robin C."/>
            <person name="Rogers Y.H."/>
            <person name="Rohde C."/>
            <person name="Rozas J."/>
            <person name="Rubenfield M.J."/>
            <person name="Ruiz A."/>
            <person name="Russo S."/>
            <person name="Salzberg S.L."/>
            <person name="Sanchez-Gracia A."/>
            <person name="Saranga D.J."/>
            <person name="Sato H."/>
            <person name="Schaeffer S.W."/>
            <person name="Schatz M.C."/>
            <person name="Schlenke T."/>
            <person name="Schwartz R."/>
            <person name="Segarra C."/>
            <person name="Singh R.S."/>
            <person name="Sirot L."/>
            <person name="Sirota M."/>
            <person name="Sisneros N.B."/>
            <person name="Smith C.D."/>
            <person name="Smith T.F."/>
            <person name="Spieth J."/>
            <person name="Stage D.E."/>
            <person name="Stark A."/>
            <person name="Stephan W."/>
            <person name="Strausberg R.L."/>
            <person name="Strempel S."/>
            <person name="Sturgill D."/>
            <person name="Sutton G."/>
            <person name="Sutton G.G."/>
            <person name="Tao W."/>
            <person name="Teichmann S."/>
            <person name="Tobari Y.N."/>
            <person name="Tomimura Y."/>
            <person name="Tsolas J.M."/>
            <person name="Valente V.L."/>
            <person name="Venter E."/>
            <person name="Venter J.C."/>
            <person name="Vicario S."/>
            <person name="Vieira F.G."/>
            <person name="Vilella A.J."/>
            <person name="Villasante A."/>
            <person name="Walenz B."/>
            <person name="Wang J."/>
            <person name="Wasserman M."/>
            <person name="Watts T."/>
            <person name="Wilson D."/>
            <person name="Wilson R.K."/>
            <person name="Wing R.A."/>
            <person name="Wolfner M.F."/>
            <person name="Wong A."/>
            <person name="Wong G.K."/>
            <person name="Wu C.I."/>
            <person name="Wu G."/>
            <person name="Yamamoto D."/>
            <person name="Yang H.P."/>
            <person name="Yang S.P."/>
            <person name="Yorke J.A."/>
            <person name="Yoshida K."/>
            <person name="Zdobnov E."/>
            <person name="Zhang P."/>
            <person name="Zhang Y."/>
            <person name="Zimin A.V."/>
            <person name="Baldwin J."/>
            <person name="Abdouelleil A."/>
            <person name="Abdulkadir J."/>
            <person name="Abebe A."/>
            <person name="Abera B."/>
            <person name="Abreu J."/>
            <person name="Acer S.C."/>
            <person name="Aftuck L."/>
            <person name="Alexander A."/>
            <person name="An P."/>
            <person name="Anderson E."/>
            <person name="Anderson S."/>
            <person name="Arachi H."/>
            <person name="Azer M."/>
            <person name="Bachantsang P."/>
            <person name="Barry A."/>
            <person name="Bayul T."/>
            <person name="Berlin A."/>
            <person name="Bessette D."/>
            <person name="Bloom T."/>
            <person name="Blye J."/>
            <person name="Boguslavskiy L."/>
            <person name="Bonnet C."/>
            <person name="Boukhgalter B."/>
            <person name="Bourzgui I."/>
            <person name="Brown A."/>
            <person name="Cahill P."/>
            <person name="Channer S."/>
            <person name="Cheshatsang Y."/>
            <person name="Chuda L."/>
            <person name="Citroen M."/>
            <person name="Collymore A."/>
            <person name="Cooke P."/>
            <person name="Costello M."/>
            <person name="D'Aco K."/>
            <person name="Daza R."/>
            <person name="De Haan G."/>
            <person name="DeGray S."/>
            <person name="DeMaso C."/>
            <person name="Dhargay N."/>
            <person name="Dooley K."/>
            <person name="Dooley E."/>
            <person name="Doricent M."/>
            <person name="Dorje P."/>
            <person name="Dorjee K."/>
            <person name="Dupes A."/>
            <person name="Elong R."/>
            <person name="Falk J."/>
            <person name="Farina A."/>
            <person name="Faro S."/>
            <person name="Ferguson D."/>
            <person name="Fisher S."/>
            <person name="Foley C.D."/>
            <person name="Franke A."/>
            <person name="Friedrich D."/>
            <person name="Gadbois L."/>
            <person name="Gearin G."/>
            <person name="Gearin C.R."/>
            <person name="Giannoukos G."/>
            <person name="Goode T."/>
            <person name="Graham J."/>
            <person name="Grandbois E."/>
            <person name="Grewal S."/>
            <person name="Gyaltsen K."/>
            <person name="Hafez N."/>
            <person name="Hagos B."/>
            <person name="Hall J."/>
            <person name="Henson C."/>
            <person name="Hollinger A."/>
            <person name="Honan T."/>
            <person name="Huard M.D."/>
            <person name="Hughes L."/>
            <person name="Hurhula B."/>
            <person name="Husby M.E."/>
            <person name="Kamat A."/>
            <person name="Kanga B."/>
            <person name="Kashin S."/>
            <person name="Khazanovich D."/>
            <person name="Kisner P."/>
            <person name="Lance K."/>
            <person name="Lara M."/>
            <person name="Lee W."/>
            <person name="Lennon N."/>
            <person name="Letendre F."/>
            <person name="LeVine R."/>
            <person name="Lipovsky A."/>
            <person name="Liu X."/>
            <person name="Liu J."/>
            <person name="Liu S."/>
            <person name="Lokyitsang T."/>
            <person name="Lokyitsang Y."/>
            <person name="Lubonja R."/>
            <person name="Lui A."/>
            <person name="MacDonald P."/>
            <person name="Magnisalis V."/>
            <person name="Maru K."/>
            <person name="Matthews C."/>
            <person name="McCusker W."/>
            <person name="McDonough S."/>
            <person name="Mehta T."/>
            <person name="Meldrim J."/>
            <person name="Meneus L."/>
            <person name="Mihai O."/>
            <person name="Mihalev A."/>
            <person name="Mihova T."/>
            <person name="Mittelman R."/>
            <person name="Mlenga V."/>
            <person name="Montmayeur A."/>
            <person name="Mulrain L."/>
            <person name="Navidi A."/>
            <person name="Naylor J."/>
            <person name="Negash T."/>
            <person name="Nguyen T."/>
            <person name="Nguyen N."/>
            <person name="Nicol R."/>
            <person name="Norbu C."/>
            <person name="Norbu N."/>
            <person name="Novod N."/>
            <person name="O'Neill B."/>
            <person name="Osman S."/>
            <person name="Markiewicz E."/>
            <person name="Oyono O.L."/>
            <person name="Patti C."/>
            <person name="Phunkhang P."/>
            <person name="Pierre F."/>
            <person name="Priest M."/>
            <person name="Raghuraman S."/>
            <person name="Rege F."/>
            <person name="Reyes R."/>
            <person name="Rise C."/>
            <person name="Rogov P."/>
            <person name="Ross K."/>
            <person name="Ryan E."/>
            <person name="Settipalli S."/>
            <person name="Shea T."/>
            <person name="Sherpa N."/>
            <person name="Shi L."/>
            <person name="Shih D."/>
            <person name="Sparrow T."/>
            <person name="Spaulding J."/>
            <person name="Stalker J."/>
            <person name="Stange-Thomann N."/>
            <person name="Stavropoulos S."/>
            <person name="Stone C."/>
            <person name="Strader C."/>
            <person name="Tesfaye S."/>
            <person name="Thomson T."/>
            <person name="Thoulutsang Y."/>
            <person name="Thoulutsang D."/>
            <person name="Topham K."/>
            <person name="Topping I."/>
            <person name="Tsamla T."/>
            <person name="Vassiliev H."/>
            <person name="Vo A."/>
            <person name="Wangchuk T."/>
            <person name="Wangdi T."/>
            <person name="Weiand M."/>
            <person name="Wilkinson J."/>
            <person name="Wilson A."/>
            <person name="Yadav S."/>
            <person name="Young G."/>
            <person name="Yu Q."/>
            <person name="Zembek L."/>
            <person name="Zhong D."/>
            <person name="Zimmer A."/>
            <person name="Zwirko Z."/>
            <person name="Jaffe D.B."/>
            <person name="Alvarez P."/>
            <person name="Brockman W."/>
            <person name="Butler J."/>
            <person name="Chin C."/>
            <person name="Gnerre S."/>
            <person name="Grabherr M."/>
            <person name="Kleber M."/>
            <person name="Mauceli E."/>
            <person name="MacCallum I."/>
        </authorList>
    </citation>
    <scope>NUCLEOTIDE SEQUENCE [LARGE SCALE GENOMIC DNA]</scope>
    <source>
        <strain evidence="2">MSH-3 / Tucson 14011-0111.49</strain>
    </source>
</reference>
<dbReference type="AlphaFoldDB" id="B4GSP5"/>
<protein>
    <submittedName>
        <fullName evidence="1">GL26579</fullName>
    </submittedName>
</protein>
<gene>
    <name evidence="1" type="primary">Dper\GL26579</name>
    <name evidence="1" type="ORF">Dper_GL26579</name>
</gene>